<sequence>MFSLCICT</sequence>
<reference evidence="1" key="1">
    <citation type="submission" date="2014-09" db="EMBL/GenBank/DDBJ databases">
        <authorList>
            <person name="Magalhaes I.L.F."/>
            <person name="Oliveira U."/>
            <person name="Santos F.R."/>
            <person name="Vidigal T.H.D.A."/>
            <person name="Brescovit A.D."/>
            <person name="Santos A.J."/>
        </authorList>
    </citation>
    <scope>NUCLEOTIDE SEQUENCE</scope>
    <source>
        <tissue evidence="1">Shoot tissue taken approximately 20 cm above the soil surface</tissue>
    </source>
</reference>
<evidence type="ECO:0000313" key="1">
    <source>
        <dbReference type="EMBL" id="JAD64261.1"/>
    </source>
</evidence>
<accession>A0A0A9BLJ9</accession>
<name>A0A0A9BLJ9_ARUDO</name>
<organism evidence="1">
    <name type="scientific">Arundo donax</name>
    <name type="common">Giant reed</name>
    <name type="synonym">Donax arundinaceus</name>
    <dbReference type="NCBI Taxonomy" id="35708"/>
    <lineage>
        <taxon>Eukaryota</taxon>
        <taxon>Viridiplantae</taxon>
        <taxon>Streptophyta</taxon>
        <taxon>Embryophyta</taxon>
        <taxon>Tracheophyta</taxon>
        <taxon>Spermatophyta</taxon>
        <taxon>Magnoliopsida</taxon>
        <taxon>Liliopsida</taxon>
        <taxon>Poales</taxon>
        <taxon>Poaceae</taxon>
        <taxon>PACMAD clade</taxon>
        <taxon>Arundinoideae</taxon>
        <taxon>Arundineae</taxon>
        <taxon>Arundo</taxon>
    </lineage>
</organism>
<protein>
    <submittedName>
        <fullName evidence="1">Uncharacterized protein</fullName>
    </submittedName>
</protein>
<reference evidence="1" key="2">
    <citation type="journal article" date="2015" name="Data Brief">
        <title>Shoot transcriptome of the giant reed, Arundo donax.</title>
        <authorList>
            <person name="Barrero R.A."/>
            <person name="Guerrero F.D."/>
            <person name="Moolhuijzen P."/>
            <person name="Goolsby J.A."/>
            <person name="Tidwell J."/>
            <person name="Bellgard S.E."/>
            <person name="Bellgard M.I."/>
        </authorList>
    </citation>
    <scope>NUCLEOTIDE SEQUENCE</scope>
    <source>
        <tissue evidence="1">Shoot tissue taken approximately 20 cm above the soil surface</tissue>
    </source>
</reference>
<dbReference type="EMBL" id="GBRH01233634">
    <property type="protein sequence ID" value="JAD64261.1"/>
    <property type="molecule type" value="Transcribed_RNA"/>
</dbReference>
<proteinExistence type="predicted"/>